<keyword evidence="1" id="KW-0472">Membrane</keyword>
<keyword evidence="1" id="KW-0812">Transmembrane</keyword>
<dbReference type="Proteomes" id="UP001157006">
    <property type="component" value="Chromosome 2"/>
</dbReference>
<evidence type="ECO:0000313" key="3">
    <source>
        <dbReference type="Proteomes" id="UP001157006"/>
    </source>
</evidence>
<accession>A0AAV0ZM25</accession>
<evidence type="ECO:0000256" key="1">
    <source>
        <dbReference type="SAM" id="Phobius"/>
    </source>
</evidence>
<dbReference type="AlphaFoldDB" id="A0AAV0ZM25"/>
<evidence type="ECO:0000313" key="2">
    <source>
        <dbReference type="EMBL" id="CAI8598777.1"/>
    </source>
</evidence>
<reference evidence="2 3" key="1">
    <citation type="submission" date="2023-01" db="EMBL/GenBank/DDBJ databases">
        <authorList>
            <person name="Kreplak J."/>
        </authorList>
    </citation>
    <scope>NUCLEOTIDE SEQUENCE [LARGE SCALE GENOMIC DNA]</scope>
</reference>
<dbReference type="EMBL" id="OX451737">
    <property type="protein sequence ID" value="CAI8598777.1"/>
    <property type="molecule type" value="Genomic_DNA"/>
</dbReference>
<feature type="transmembrane region" description="Helical" evidence="1">
    <location>
        <begin position="38"/>
        <end position="58"/>
    </location>
</feature>
<keyword evidence="3" id="KW-1185">Reference proteome</keyword>
<gene>
    <name evidence="2" type="ORF">VFH_II143960</name>
</gene>
<keyword evidence="1" id="KW-1133">Transmembrane helix</keyword>
<proteinExistence type="predicted"/>
<feature type="transmembrane region" description="Helical" evidence="1">
    <location>
        <begin position="88"/>
        <end position="108"/>
    </location>
</feature>
<feature type="transmembrane region" description="Helical" evidence="1">
    <location>
        <begin position="65"/>
        <end position="82"/>
    </location>
</feature>
<protein>
    <submittedName>
        <fullName evidence="2">Uncharacterized protein</fullName>
    </submittedName>
</protein>
<organism evidence="2 3">
    <name type="scientific">Vicia faba</name>
    <name type="common">Broad bean</name>
    <name type="synonym">Faba vulgaris</name>
    <dbReference type="NCBI Taxonomy" id="3906"/>
    <lineage>
        <taxon>Eukaryota</taxon>
        <taxon>Viridiplantae</taxon>
        <taxon>Streptophyta</taxon>
        <taxon>Embryophyta</taxon>
        <taxon>Tracheophyta</taxon>
        <taxon>Spermatophyta</taxon>
        <taxon>Magnoliopsida</taxon>
        <taxon>eudicotyledons</taxon>
        <taxon>Gunneridae</taxon>
        <taxon>Pentapetalae</taxon>
        <taxon>rosids</taxon>
        <taxon>fabids</taxon>
        <taxon>Fabales</taxon>
        <taxon>Fabaceae</taxon>
        <taxon>Papilionoideae</taxon>
        <taxon>50 kb inversion clade</taxon>
        <taxon>NPAAA clade</taxon>
        <taxon>Hologalegina</taxon>
        <taxon>IRL clade</taxon>
        <taxon>Fabeae</taxon>
        <taxon>Vicia</taxon>
    </lineage>
</organism>
<sequence length="200" mass="23112">MQNNRNTLIKLPEYFCFSFLTFCIARFQQYVFLPSNHFILTLNRFFAIFTFFSGPFLLPFLTFSLLSVLLTNLLLVLFLVAFDLLRTLLSTIIADFFLIPLIFSVPFLESTLTSTSSTLTPFITKFMLFKVGTSKLRVFKPSANLTNFLSNALPFLPLLANFFYRTFFNLINKSLNYIHGGFPIEIKLLSSLEHDACYHK</sequence>
<name>A0AAV0ZM25_VICFA</name>